<organism evidence="3 4">
    <name type="scientific">Pectobacterium brasiliense</name>
    <dbReference type="NCBI Taxonomy" id="180957"/>
    <lineage>
        <taxon>Bacteria</taxon>
        <taxon>Pseudomonadati</taxon>
        <taxon>Pseudomonadota</taxon>
        <taxon>Gammaproteobacteria</taxon>
        <taxon>Enterobacterales</taxon>
        <taxon>Pectobacteriaceae</taxon>
        <taxon>Pectobacterium</taxon>
    </lineage>
</organism>
<feature type="domain" description="Toxin SymE-like" evidence="1">
    <location>
        <begin position="1"/>
        <end position="26"/>
    </location>
</feature>
<evidence type="ECO:0000313" key="3">
    <source>
        <dbReference type="EMBL" id="QPK26335.1"/>
    </source>
</evidence>
<evidence type="ECO:0000313" key="4">
    <source>
        <dbReference type="Proteomes" id="UP000269351"/>
    </source>
</evidence>
<reference evidence="3 4" key="2">
    <citation type="submission" date="2020-11" db="EMBL/GenBank/DDBJ databases">
        <title>Complete genome sequence of Pectobacterium brasiliense strain F126.</title>
        <authorList>
            <person name="Miroshnikov K."/>
            <person name="Vo T.N.H."/>
            <person name="Khodykina M.V."/>
            <person name="Kabanova A.P."/>
            <person name="Shneider M."/>
            <person name="Korzhenkov A."/>
            <person name="Toschakov S.V."/>
            <person name="Miroshnikov K.A."/>
            <person name="Ignatov A.N."/>
            <person name="Mikhailova Y.V."/>
            <person name="Shelenkov A."/>
            <person name="Yanushevich Y.G."/>
            <person name="Evseev P.V."/>
        </authorList>
    </citation>
    <scope>NUCLEOTIDE SEQUENCE [LARGE SCALE GENOMIC DNA]</scope>
    <source>
        <strain evidence="3 4">F126</strain>
    </source>
</reference>
<dbReference type="Proteomes" id="UP000269351">
    <property type="component" value="Chromosome"/>
</dbReference>
<evidence type="ECO:0000313" key="2">
    <source>
        <dbReference type="EMBL" id="MBN3107137.1"/>
    </source>
</evidence>
<reference evidence="2 5" key="1">
    <citation type="submission" date="2020-07" db="EMBL/GenBank/DDBJ databases">
        <title>A pangenomic view of the genus Pectobacterium provides insights into genome organization, phylogeny, and virulence.</title>
        <authorList>
            <person name="Jonkheer E."/>
            <person name="Brankovics B."/>
            <person name="Houwers I."/>
            <person name="Van Der Wolf J."/>
            <person name="Bonants P."/>
            <person name="Vreeburg R."/>
            <person name="Bollema R."/>
            <person name="De Haan J."/>
            <person name="Berke L."/>
            <person name="De Ridder D."/>
            <person name="Smit S."/>
            <person name="Van Der Lee T.A.J."/>
        </authorList>
    </citation>
    <scope>NUCLEOTIDE SEQUENCE [LARGE SCALE GENOMIC DNA]</scope>
    <source>
        <strain evidence="2 5">NAK:384</strain>
    </source>
</reference>
<dbReference type="GO" id="GO:0016070">
    <property type="term" value="P:RNA metabolic process"/>
    <property type="evidence" value="ECO:0007669"/>
    <property type="project" value="InterPro"/>
</dbReference>
<protein>
    <submittedName>
        <fullName evidence="3">Type I addiction module toxin, SymE family</fullName>
    </submittedName>
</protein>
<gene>
    <name evidence="3" type="ORF">F126LOC_004930</name>
    <name evidence="2" type="ORF">H4F48_13765</name>
</gene>
<evidence type="ECO:0000313" key="5">
    <source>
        <dbReference type="Proteomes" id="UP000762586"/>
    </source>
</evidence>
<dbReference type="GO" id="GO:0005737">
    <property type="term" value="C:cytoplasm"/>
    <property type="evidence" value="ECO:0007669"/>
    <property type="project" value="InterPro"/>
</dbReference>
<dbReference type="Pfam" id="PF08845">
    <property type="entry name" value="SymE_toxin"/>
    <property type="match status" value="1"/>
</dbReference>
<dbReference type="EMBL" id="JACGET010000015">
    <property type="protein sequence ID" value="MBN3107137.1"/>
    <property type="molecule type" value="Genomic_DNA"/>
</dbReference>
<name>A0A7T0HZ35_9GAMM</name>
<evidence type="ECO:0000259" key="1">
    <source>
        <dbReference type="Pfam" id="PF08845"/>
    </source>
</evidence>
<dbReference type="InterPro" id="IPR014944">
    <property type="entry name" value="Toxin_SymE-like"/>
</dbReference>
<dbReference type="EMBL" id="CP065031">
    <property type="protein sequence ID" value="QPK26335.1"/>
    <property type="molecule type" value="Genomic_DNA"/>
</dbReference>
<dbReference type="AlphaFoldDB" id="A0A7T0HZ35"/>
<proteinExistence type="predicted"/>
<dbReference type="Proteomes" id="UP000762586">
    <property type="component" value="Unassembled WGS sequence"/>
</dbReference>
<accession>A0A7T0HZ35</accession>
<dbReference type="GO" id="GO:0003723">
    <property type="term" value="F:RNA binding"/>
    <property type="evidence" value="ECO:0007669"/>
    <property type="project" value="InterPro"/>
</dbReference>
<keyword evidence="5" id="KW-1185">Reference proteome</keyword>
<dbReference type="GO" id="GO:0016788">
    <property type="term" value="F:hydrolase activity, acting on ester bonds"/>
    <property type="evidence" value="ECO:0007669"/>
    <property type="project" value="InterPro"/>
</dbReference>
<sequence length="26" mass="2988">MNFKGRWLEESGIITDIPITIIVERG</sequence>